<comment type="similarity">
    <text evidence="1">Belongs to the protein prenyltransferase subunit alpha family.</text>
</comment>
<dbReference type="PANTHER" id="PTHR11129:SF3">
    <property type="entry name" value="PROTEIN PRENYLTRANSFERASE ALPHA SUBUNIT REPEAT-CONTAINING PROTEIN 1"/>
    <property type="match status" value="1"/>
</dbReference>
<name>A0ABN9Y633_9DINO</name>
<evidence type="ECO:0000313" key="6">
    <source>
        <dbReference type="EMBL" id="CAK0906541.1"/>
    </source>
</evidence>
<dbReference type="Gene3D" id="1.25.40.120">
    <property type="entry name" value="Protein prenylyltransferase"/>
    <property type="match status" value="1"/>
</dbReference>
<reference evidence="6" key="1">
    <citation type="submission" date="2023-10" db="EMBL/GenBank/DDBJ databases">
        <authorList>
            <person name="Chen Y."/>
            <person name="Shah S."/>
            <person name="Dougan E. K."/>
            <person name="Thang M."/>
            <person name="Chan C."/>
        </authorList>
    </citation>
    <scope>NUCLEOTIDE SEQUENCE [LARGE SCALE GENOMIC DNA]</scope>
</reference>
<proteinExistence type="inferred from homology"/>
<evidence type="ECO:0000313" key="7">
    <source>
        <dbReference type="Proteomes" id="UP001189429"/>
    </source>
</evidence>
<evidence type="ECO:0000256" key="2">
    <source>
        <dbReference type="ARBA" id="ARBA00022602"/>
    </source>
</evidence>
<evidence type="ECO:0008006" key="8">
    <source>
        <dbReference type="Google" id="ProtNLM"/>
    </source>
</evidence>
<dbReference type="EMBL" id="CAUYUJ010021706">
    <property type="protein sequence ID" value="CAK0906541.1"/>
    <property type="molecule type" value="Genomic_DNA"/>
</dbReference>
<accession>A0ABN9Y633</accession>
<dbReference type="PANTHER" id="PTHR11129">
    <property type="entry name" value="PROTEIN FARNESYLTRANSFERASE ALPHA SUBUNIT/RAB GERANYLGERANYL TRANSFERASE ALPHA SUBUNIT"/>
    <property type="match status" value="1"/>
</dbReference>
<protein>
    <recommendedName>
        <fullName evidence="8">Geranylgeranyl transferase type II subunit alpha</fullName>
    </recommendedName>
</protein>
<comment type="caution">
    <text evidence="6">The sequence shown here is derived from an EMBL/GenBank/DDBJ whole genome shotgun (WGS) entry which is preliminary data.</text>
</comment>
<evidence type="ECO:0000256" key="3">
    <source>
        <dbReference type="ARBA" id="ARBA00022679"/>
    </source>
</evidence>
<dbReference type="Proteomes" id="UP001189429">
    <property type="component" value="Unassembled WGS sequence"/>
</dbReference>
<dbReference type="InterPro" id="IPR002088">
    <property type="entry name" value="Prenyl_trans_a"/>
</dbReference>
<feature type="region of interest" description="Disordered" evidence="5">
    <location>
        <begin position="235"/>
        <end position="277"/>
    </location>
</feature>
<keyword evidence="3" id="KW-0808">Transferase</keyword>
<organism evidence="6 7">
    <name type="scientific">Prorocentrum cordatum</name>
    <dbReference type="NCBI Taxonomy" id="2364126"/>
    <lineage>
        <taxon>Eukaryota</taxon>
        <taxon>Sar</taxon>
        <taxon>Alveolata</taxon>
        <taxon>Dinophyceae</taxon>
        <taxon>Prorocentrales</taxon>
        <taxon>Prorocentraceae</taxon>
        <taxon>Prorocentrum</taxon>
    </lineage>
</organism>
<dbReference type="SUPFAM" id="SSF48439">
    <property type="entry name" value="Protein prenylyltransferase"/>
    <property type="match status" value="1"/>
</dbReference>
<evidence type="ECO:0000256" key="4">
    <source>
        <dbReference type="ARBA" id="ARBA00022737"/>
    </source>
</evidence>
<gene>
    <name evidence="6" type="ORF">PCOR1329_LOCUS81822</name>
</gene>
<keyword evidence="4" id="KW-0677">Repeat</keyword>
<keyword evidence="7" id="KW-1185">Reference proteome</keyword>
<sequence length="431" mass="45591">MSAWLAHLSEMFRADPHIDEYEVLPQVSAALFGSPDGDAADRGCLCMEHKLAISAEAALVIYRHAYRAMLAARAARGPAADEAAGLAALEAASRAVLLCSADCAEGWACREETPSLNHRAESELRFSSLVLRTNHKSGEAWAFRRHLLSSSWGALPAEGALQLLTTEVSFVEEVAKRYEHHYYAWNHWAWLQLVGGPPSRGLAQGFPELARATPSHYGPFHHRVVRLRELLSPPSAGRGAVRAAHGPQGEPGEENAAPRSEERRGEPGEPSAQRLSLAPPGLDAYAAERRLAASLLATLPHLEAPWAFLLQLFAALLEAAEAAGGGRPSAAAVDGLADVWRSEMAFAADRLGSCEAHLLQELALSLRLWQGTPAAAAPPAGGAHGGPQRACGPELVAEALATLGVLEAERAAAPAVLASVRGDLTRLGAAA</sequence>
<dbReference type="Pfam" id="PF01239">
    <property type="entry name" value="PPTA"/>
    <property type="match status" value="2"/>
</dbReference>
<keyword evidence="2" id="KW-0637">Prenyltransferase</keyword>
<evidence type="ECO:0000256" key="5">
    <source>
        <dbReference type="SAM" id="MobiDB-lite"/>
    </source>
</evidence>
<evidence type="ECO:0000256" key="1">
    <source>
        <dbReference type="ARBA" id="ARBA00006734"/>
    </source>
</evidence>